<comment type="caution">
    <text evidence="1">The sequence shown here is derived from an EMBL/GenBank/DDBJ whole genome shotgun (WGS) entry which is preliminary data.</text>
</comment>
<dbReference type="EMBL" id="AHTH01000017">
    <property type="protein sequence ID" value="EHR41382.1"/>
    <property type="molecule type" value="Genomic_DNA"/>
</dbReference>
<protein>
    <submittedName>
        <fullName evidence="1">Glycosyltransferase</fullName>
    </submittedName>
</protein>
<organism evidence="1 2">
    <name type="scientific">Alishewanella jeotgali KCTC 22429</name>
    <dbReference type="NCBI Taxonomy" id="1129374"/>
    <lineage>
        <taxon>Bacteria</taxon>
        <taxon>Pseudomonadati</taxon>
        <taxon>Pseudomonadota</taxon>
        <taxon>Gammaproteobacteria</taxon>
        <taxon>Alteromonadales</taxon>
        <taxon>Alteromonadaceae</taxon>
        <taxon>Alishewanella</taxon>
    </lineage>
</organism>
<sequence length="260" mass="29832">MGKAQKLASSAEEFMTTVNVLCIKWGKKYGPEYVNKLHSMVSRNLTLPFRFVCLTDDSVGIDSKIEVKPIPAVGFKDFDERQPWSFGHGWLKVTSFADPLYDLSGPTLFIDLDVVIVDNIDCFFQPQGEFFVIKEWDKSDDTGNTSVYRYEIGAHSDLIELLKNHKDRELAKVRNEQEFVTQNLARQGKLQYWPEGWCVSFKRHCLPKGIMNWFKPATIPKGAKIVAFHGKPNPPDAIAGVSGKWYRRVLPVQWVKDMWQ</sequence>
<dbReference type="AlphaFoldDB" id="H3ZDK8"/>
<name>H3ZDK8_9ALTE</name>
<proteinExistence type="predicted"/>
<dbReference type="STRING" id="1129374.AJE_07166"/>
<dbReference type="InterPro" id="IPR029044">
    <property type="entry name" value="Nucleotide-diphossugar_trans"/>
</dbReference>
<dbReference type="Proteomes" id="UP000012046">
    <property type="component" value="Unassembled WGS sequence"/>
</dbReference>
<dbReference type="PATRIC" id="fig|1129374.4.peg.1432"/>
<reference evidence="1 2" key="1">
    <citation type="journal article" date="2012" name="J. Bacteriol.">
        <title>Genome Sequence of Extracellular-Protease-Producing Alishewanella jeotgali Isolated from Traditional Korean Fermented Seafood.</title>
        <authorList>
            <person name="Jung J."/>
            <person name="Chun J."/>
            <person name="Park W."/>
        </authorList>
    </citation>
    <scope>NUCLEOTIDE SEQUENCE [LARGE SCALE GENOMIC DNA]</scope>
    <source>
        <strain evidence="1 2">KCTC 22429</strain>
    </source>
</reference>
<keyword evidence="1" id="KW-0808">Transferase</keyword>
<dbReference type="GO" id="GO:0016740">
    <property type="term" value="F:transferase activity"/>
    <property type="evidence" value="ECO:0007669"/>
    <property type="project" value="UniProtKB-KW"/>
</dbReference>
<dbReference type="SUPFAM" id="SSF53448">
    <property type="entry name" value="Nucleotide-diphospho-sugar transferases"/>
    <property type="match status" value="1"/>
</dbReference>
<dbReference type="eggNOG" id="ENOG502Z7IB">
    <property type="taxonomic scope" value="Bacteria"/>
</dbReference>
<accession>H3ZDK8</accession>
<keyword evidence="2" id="KW-1185">Reference proteome</keyword>
<evidence type="ECO:0000313" key="2">
    <source>
        <dbReference type="Proteomes" id="UP000012046"/>
    </source>
</evidence>
<evidence type="ECO:0000313" key="1">
    <source>
        <dbReference type="EMBL" id="EHR41382.1"/>
    </source>
</evidence>
<gene>
    <name evidence="1" type="ORF">AJE_07166</name>
</gene>